<dbReference type="InterPro" id="IPR029044">
    <property type="entry name" value="Nucleotide-diphossugar_trans"/>
</dbReference>
<dbReference type="KEGG" id="xba:C7S18_05260"/>
<reference evidence="1 2" key="1">
    <citation type="submission" date="2018-03" db="EMBL/GenBank/DDBJ databases">
        <title>Ahniella affigens gen. nov., sp. nov., a gammaproteobacterium isolated from sandy soil near a stream.</title>
        <authorList>
            <person name="Ko Y."/>
            <person name="Kim J.-H."/>
        </authorList>
    </citation>
    <scope>NUCLEOTIDE SEQUENCE [LARGE SCALE GENOMIC DNA]</scope>
    <source>
        <strain evidence="1 2">D13</strain>
    </source>
</reference>
<protein>
    <submittedName>
        <fullName evidence="1">Uncharacterized protein</fullName>
    </submittedName>
</protein>
<dbReference type="OrthoDB" id="5712323at2"/>
<gene>
    <name evidence="1" type="ORF">C7S18_05260</name>
</gene>
<dbReference type="RefSeq" id="WP_106890575.1">
    <property type="nucleotide sequence ID" value="NZ_CP027860.1"/>
</dbReference>
<dbReference type="EMBL" id="CP027860">
    <property type="protein sequence ID" value="AVP96647.1"/>
    <property type="molecule type" value="Genomic_DNA"/>
</dbReference>
<name>A0A2P1PP84_9GAMM</name>
<dbReference type="AlphaFoldDB" id="A0A2P1PP84"/>
<reference evidence="1 2" key="2">
    <citation type="submission" date="2018-03" db="EMBL/GenBank/DDBJ databases">
        <authorList>
            <person name="Keele B.F."/>
        </authorList>
    </citation>
    <scope>NUCLEOTIDE SEQUENCE [LARGE SCALE GENOMIC DNA]</scope>
    <source>
        <strain evidence="1 2">D13</strain>
    </source>
</reference>
<dbReference type="Proteomes" id="UP000241074">
    <property type="component" value="Chromosome"/>
</dbReference>
<accession>A0A2P1PP84</accession>
<dbReference type="SUPFAM" id="SSF53448">
    <property type="entry name" value="Nucleotide-diphospho-sugar transferases"/>
    <property type="match status" value="1"/>
</dbReference>
<organism evidence="1 2">
    <name type="scientific">Ahniella affigens</name>
    <dbReference type="NCBI Taxonomy" id="2021234"/>
    <lineage>
        <taxon>Bacteria</taxon>
        <taxon>Pseudomonadati</taxon>
        <taxon>Pseudomonadota</taxon>
        <taxon>Gammaproteobacteria</taxon>
        <taxon>Lysobacterales</taxon>
        <taxon>Rhodanobacteraceae</taxon>
        <taxon>Ahniella</taxon>
    </lineage>
</organism>
<evidence type="ECO:0000313" key="1">
    <source>
        <dbReference type="EMBL" id="AVP96647.1"/>
    </source>
</evidence>
<keyword evidence="2" id="KW-1185">Reference proteome</keyword>
<evidence type="ECO:0000313" key="2">
    <source>
        <dbReference type="Proteomes" id="UP000241074"/>
    </source>
</evidence>
<proteinExistence type="predicted"/>
<sequence length="600" mass="65439">MQQSGFGNWSVSFGGGDLSFGQPPVLAAADALLAAHGHAVPVHPQQWLWFATDASAGVPVSPDEAFVLGQCPTFARRDEHLNRLAQQIRASVQQLSPIMDRLIERQLLKPLKRYVPGPSQASESAPAPSLVIRTCRRPATLKALLESLSAETLEHLTGPMYVVDDSGDPASEGSTRALTATYASDRRQSIRVLGVAEREAWRARALAMLQLSEAERAVLDELLSPERAPAPVPGRAFNWAILLGAGQTLSVLDDDFQLPLKRFASAGQELELQNSLAYRAAFPDPGDDDTLTPVQGDPYAEARGLIGQNLGHLVATRAFEADANAGQNLSEFSWLQADRRVRAVIQGTYGSFGVASSLNLCGPGQRTLASLLRPPFRLERLQADPIHYGLDRIRLAPAAVSLPWLIDARQLVPPTNACGVAEDTLFASLLTLIHPDTCFAYVPTMIGHYQTDHRDRLQASQQPIGFGPNHWIAQRLQQDAGSHGADAADRLQALATTLKGWAAEPDSVLDRLACRWWNEERANAAALLAQTLQQVPDAPRPFVEFVESMRVANLRQERELGAANLKHLRRALDQTALACRVWPALFDLFAGHDPLNRHLA</sequence>